<reference evidence="2 3" key="1">
    <citation type="journal article" date="2024" name="BMC Genomics">
        <title>Genome assembly of redclaw crayfish (Cherax quadricarinatus) provides insights into its immune adaptation and hypoxia tolerance.</title>
        <authorList>
            <person name="Liu Z."/>
            <person name="Zheng J."/>
            <person name="Li H."/>
            <person name="Fang K."/>
            <person name="Wang S."/>
            <person name="He J."/>
            <person name="Zhou D."/>
            <person name="Weng S."/>
            <person name="Chi M."/>
            <person name="Gu Z."/>
            <person name="He J."/>
            <person name="Li F."/>
            <person name="Wang M."/>
        </authorList>
    </citation>
    <scope>NUCLEOTIDE SEQUENCE [LARGE SCALE GENOMIC DNA]</scope>
    <source>
        <strain evidence="2">ZL_2023a</strain>
    </source>
</reference>
<protein>
    <submittedName>
        <fullName evidence="2">Uncharacterized protein</fullName>
    </submittedName>
</protein>
<keyword evidence="1" id="KW-0472">Membrane</keyword>
<keyword evidence="3" id="KW-1185">Reference proteome</keyword>
<organism evidence="2 3">
    <name type="scientific">Cherax quadricarinatus</name>
    <name type="common">Australian red claw crayfish</name>
    <dbReference type="NCBI Taxonomy" id="27406"/>
    <lineage>
        <taxon>Eukaryota</taxon>
        <taxon>Metazoa</taxon>
        <taxon>Ecdysozoa</taxon>
        <taxon>Arthropoda</taxon>
        <taxon>Crustacea</taxon>
        <taxon>Multicrustacea</taxon>
        <taxon>Malacostraca</taxon>
        <taxon>Eumalacostraca</taxon>
        <taxon>Eucarida</taxon>
        <taxon>Decapoda</taxon>
        <taxon>Pleocyemata</taxon>
        <taxon>Astacidea</taxon>
        <taxon>Parastacoidea</taxon>
        <taxon>Parastacidae</taxon>
        <taxon>Cherax</taxon>
    </lineage>
</organism>
<evidence type="ECO:0000313" key="2">
    <source>
        <dbReference type="EMBL" id="KAK8742556.1"/>
    </source>
</evidence>
<feature type="transmembrane region" description="Helical" evidence="1">
    <location>
        <begin position="50"/>
        <end position="71"/>
    </location>
</feature>
<keyword evidence="1" id="KW-0812">Transmembrane</keyword>
<gene>
    <name evidence="2" type="ORF">OTU49_001955</name>
</gene>
<dbReference type="EMBL" id="JARKIK010000028">
    <property type="protein sequence ID" value="KAK8742556.1"/>
    <property type="molecule type" value="Genomic_DNA"/>
</dbReference>
<comment type="caution">
    <text evidence="2">The sequence shown here is derived from an EMBL/GenBank/DDBJ whole genome shotgun (WGS) entry which is preliminary data.</text>
</comment>
<name>A0AAW0XDR2_CHEQU</name>
<dbReference type="Proteomes" id="UP001445076">
    <property type="component" value="Unassembled WGS sequence"/>
</dbReference>
<evidence type="ECO:0000256" key="1">
    <source>
        <dbReference type="SAM" id="Phobius"/>
    </source>
</evidence>
<dbReference type="AlphaFoldDB" id="A0AAW0XDR2"/>
<evidence type="ECO:0000313" key="3">
    <source>
        <dbReference type="Proteomes" id="UP001445076"/>
    </source>
</evidence>
<accession>A0AAW0XDR2</accession>
<keyword evidence="1" id="KW-1133">Transmembrane helix</keyword>
<feature type="transmembrane region" description="Helical" evidence="1">
    <location>
        <begin position="20"/>
        <end position="41"/>
    </location>
</feature>
<proteinExistence type="predicted"/>
<sequence>MRPQLWFMREEVVESRLSASQLLTNGHTLFMATWVISYLLIKLCTECVRVCIHVCISMCVFVYMYLIILTLDVKNIYINSDGLSLLDNLTVEKLMNITEQRNVGRDRYPCSWLPEVVMGIPAPGYFTLGGGEGVIPSPRVPRCSYSYFNIS</sequence>